<dbReference type="PANTHER" id="PTHR22954:SF3">
    <property type="entry name" value="PROTEIN CBG08539"/>
    <property type="match status" value="1"/>
</dbReference>
<organism evidence="2 3">
    <name type="scientific">Exaiptasia diaphana</name>
    <name type="common">Tropical sea anemone</name>
    <name type="synonym">Aiptasia pulchella</name>
    <dbReference type="NCBI Taxonomy" id="2652724"/>
    <lineage>
        <taxon>Eukaryota</taxon>
        <taxon>Metazoa</taxon>
        <taxon>Cnidaria</taxon>
        <taxon>Anthozoa</taxon>
        <taxon>Hexacorallia</taxon>
        <taxon>Actiniaria</taxon>
        <taxon>Aiptasiidae</taxon>
        <taxon>Exaiptasia</taxon>
    </lineage>
</organism>
<dbReference type="PANTHER" id="PTHR22954">
    <property type="entry name" value="RETROVIRAL PROTEASE-RELATED"/>
    <property type="match status" value="1"/>
</dbReference>
<dbReference type="GeneID" id="114574468"/>
<reference evidence="2" key="1">
    <citation type="submission" date="2022-11" db="UniProtKB">
        <authorList>
            <consortium name="EnsemblMetazoa"/>
        </authorList>
    </citation>
    <scope>IDENTIFICATION</scope>
</reference>
<dbReference type="RefSeq" id="XP_028512939.1">
    <property type="nucleotide sequence ID" value="XM_028657138.1"/>
</dbReference>
<dbReference type="AlphaFoldDB" id="A0A913YD29"/>
<name>A0A913YD29_EXADI</name>
<evidence type="ECO:0000313" key="3">
    <source>
        <dbReference type="Proteomes" id="UP000887567"/>
    </source>
</evidence>
<accession>A0A913YD29</accession>
<dbReference type="OrthoDB" id="5978872at2759"/>
<dbReference type="OMA" id="QNTHAES"/>
<feature type="compositionally biased region" description="Basic and acidic residues" evidence="1">
    <location>
        <begin position="85"/>
        <end position="94"/>
    </location>
</feature>
<evidence type="ECO:0000313" key="2">
    <source>
        <dbReference type="EnsemblMetazoa" id="XP_028512939.1"/>
    </source>
</evidence>
<dbReference type="EnsemblMetazoa" id="XM_028657138.1">
    <property type="protein sequence ID" value="XP_028512939.1"/>
    <property type="gene ID" value="LOC114574468"/>
</dbReference>
<dbReference type="Proteomes" id="UP000887567">
    <property type="component" value="Unplaced"/>
</dbReference>
<dbReference type="KEGG" id="epa:114574468"/>
<proteinExistence type="predicted"/>
<keyword evidence="3" id="KW-1185">Reference proteome</keyword>
<sequence>MYEWLRTSGLESQTEGFIIAAQDQCIKTNYYRNKILKDGTDPMCRICGKNQETIDHLVSGCSELAKQNVERINTTESCERRIQRPRYTRLDQSRQSKPSAEDDESEELVATLERLTRREDEITSLDSNIVNLLDDADAIEKDVEEALTLQDKISVVKTRITRYIQSKNPVRPNQNTHAESSSKAYVNLPKMTIKPFHGNPLEWQTFWDSFSATIDENNNLSNVQKMSYLSGTLKDEAARAIAGLPMTSNNYEKATQILKERFGQNKS</sequence>
<dbReference type="InterPro" id="IPR005312">
    <property type="entry name" value="DUF1759"/>
</dbReference>
<evidence type="ECO:0000256" key="1">
    <source>
        <dbReference type="SAM" id="MobiDB-lite"/>
    </source>
</evidence>
<protein>
    <submittedName>
        <fullName evidence="2">Uncharacterized protein</fullName>
    </submittedName>
</protein>
<dbReference type="Pfam" id="PF03564">
    <property type="entry name" value="DUF1759"/>
    <property type="match status" value="1"/>
</dbReference>
<feature type="region of interest" description="Disordered" evidence="1">
    <location>
        <begin position="85"/>
        <end position="107"/>
    </location>
</feature>